<dbReference type="SUPFAM" id="SSF81321">
    <property type="entry name" value="Family A G protein-coupled receptor-like"/>
    <property type="match status" value="1"/>
</dbReference>
<dbReference type="AlphaFoldDB" id="A0A2A6CQE9"/>
<dbReference type="PANTHER" id="PTHR24246:SF27">
    <property type="entry name" value="ADENOSINE RECEPTOR, ISOFORM A"/>
    <property type="match status" value="1"/>
</dbReference>
<evidence type="ECO:0000256" key="4">
    <source>
        <dbReference type="ARBA" id="ARBA00023170"/>
    </source>
</evidence>
<keyword evidence="4" id="KW-0675">Receptor</keyword>
<keyword evidence="3" id="KW-0297">G-protein coupled receptor</keyword>
<dbReference type="PANTHER" id="PTHR24246">
    <property type="entry name" value="OLFACTORY RECEPTOR AND ADENOSINE RECEPTOR"/>
    <property type="match status" value="1"/>
</dbReference>
<keyword evidence="2" id="KW-0472">Membrane</keyword>
<evidence type="ECO:0000256" key="6">
    <source>
        <dbReference type="ARBA" id="ARBA00023224"/>
    </source>
</evidence>
<dbReference type="GO" id="GO:0004930">
    <property type="term" value="F:G protein-coupled receptor activity"/>
    <property type="evidence" value="ECO:0007669"/>
    <property type="project" value="UniProtKB-KW"/>
</dbReference>
<evidence type="ECO:0000256" key="3">
    <source>
        <dbReference type="ARBA" id="ARBA00023040"/>
    </source>
</evidence>
<name>A0A2A6CQE9_PRIPA</name>
<sequence>MNSESSYASTFAMCIYYLPIGTIATLANFINLAMYMHTKERRKTYMCFIALELGELINSVSFLLTGSGRLELLRTHHFYMSHTVHECFYGTFWVHSQILGTEIPTLFLIMTSVERIVAVCWPERFNKIFTEKKKGVMIVACTLLGLASLGSAAATSYNNAILNNSGHCGIIHSTAEWFATSHFVFIIVGYGVSLLSLVIMKIYSMKFRMTGKQGSRHDSKTNILIAFTGASLLLVASPSIVMIGLRYKWFVMEDMWVALTYSTTVMISIANMIINFIFRADFRQTFFRCMNAAGITHHKDELFSHLHHTTSSHH</sequence>
<dbReference type="EnsemblMetazoa" id="PPA10801.1">
    <property type="protein sequence ID" value="PPA10801.1"/>
    <property type="gene ID" value="WBGene00100355"/>
</dbReference>
<evidence type="ECO:0000256" key="5">
    <source>
        <dbReference type="ARBA" id="ARBA00023180"/>
    </source>
</evidence>
<protein>
    <submittedName>
        <fullName evidence="7">Uncharacterized protein</fullName>
    </submittedName>
</protein>
<keyword evidence="2" id="KW-1003">Cell membrane</keyword>
<accession>A0A2A6CQE9</accession>
<dbReference type="Proteomes" id="UP000005239">
    <property type="component" value="Unassembled WGS sequence"/>
</dbReference>
<evidence type="ECO:0000313" key="8">
    <source>
        <dbReference type="Proteomes" id="UP000005239"/>
    </source>
</evidence>
<dbReference type="GO" id="GO:0005886">
    <property type="term" value="C:plasma membrane"/>
    <property type="evidence" value="ECO:0007669"/>
    <property type="project" value="UniProtKB-SubCell"/>
</dbReference>
<gene>
    <name evidence="7" type="primary">WBGene00100355</name>
</gene>
<keyword evidence="6" id="KW-0807">Transducer</keyword>
<evidence type="ECO:0000313" key="7">
    <source>
        <dbReference type="EnsemblMetazoa" id="PPA10801.1"/>
    </source>
</evidence>
<evidence type="ECO:0000256" key="1">
    <source>
        <dbReference type="ARBA" id="ARBA00004651"/>
    </source>
</evidence>
<keyword evidence="8" id="KW-1185">Reference proteome</keyword>
<proteinExistence type="predicted"/>
<accession>A0A8R1U8G0</accession>
<reference evidence="8" key="1">
    <citation type="journal article" date="2008" name="Nat. Genet.">
        <title>The Pristionchus pacificus genome provides a unique perspective on nematode lifestyle and parasitism.</title>
        <authorList>
            <person name="Dieterich C."/>
            <person name="Clifton S.W."/>
            <person name="Schuster L.N."/>
            <person name="Chinwalla A."/>
            <person name="Delehaunty K."/>
            <person name="Dinkelacker I."/>
            <person name="Fulton L."/>
            <person name="Fulton R."/>
            <person name="Godfrey J."/>
            <person name="Minx P."/>
            <person name="Mitreva M."/>
            <person name="Roeseler W."/>
            <person name="Tian H."/>
            <person name="Witte H."/>
            <person name="Yang S.P."/>
            <person name="Wilson R.K."/>
            <person name="Sommer R.J."/>
        </authorList>
    </citation>
    <scope>NUCLEOTIDE SEQUENCE [LARGE SCALE GENOMIC DNA]</scope>
    <source>
        <strain evidence="8">PS312</strain>
    </source>
</reference>
<dbReference type="Gene3D" id="1.20.1070.10">
    <property type="entry name" value="Rhodopsin 7-helix transmembrane proteins"/>
    <property type="match status" value="1"/>
</dbReference>
<keyword evidence="5" id="KW-0325">Glycoprotein</keyword>
<evidence type="ECO:0000256" key="2">
    <source>
        <dbReference type="ARBA" id="ARBA00022475"/>
    </source>
</evidence>
<reference evidence="7" key="2">
    <citation type="submission" date="2022-06" db="UniProtKB">
        <authorList>
            <consortium name="EnsemblMetazoa"/>
        </authorList>
    </citation>
    <scope>IDENTIFICATION</scope>
    <source>
        <strain evidence="7">PS312</strain>
    </source>
</reference>
<dbReference type="OrthoDB" id="5862640at2759"/>
<organism evidence="7 8">
    <name type="scientific">Pristionchus pacificus</name>
    <name type="common">Parasitic nematode worm</name>
    <dbReference type="NCBI Taxonomy" id="54126"/>
    <lineage>
        <taxon>Eukaryota</taxon>
        <taxon>Metazoa</taxon>
        <taxon>Ecdysozoa</taxon>
        <taxon>Nematoda</taxon>
        <taxon>Chromadorea</taxon>
        <taxon>Rhabditida</taxon>
        <taxon>Rhabditina</taxon>
        <taxon>Diplogasteromorpha</taxon>
        <taxon>Diplogasteroidea</taxon>
        <taxon>Neodiplogasteridae</taxon>
        <taxon>Pristionchus</taxon>
    </lineage>
</organism>
<comment type="subcellular location">
    <subcellularLocation>
        <location evidence="1">Cell membrane</location>
        <topology evidence="1">Multi-pass membrane protein</topology>
    </subcellularLocation>
</comment>